<keyword evidence="2" id="KW-0732">Signal</keyword>
<evidence type="ECO:0000313" key="3">
    <source>
        <dbReference type="EMBL" id="KAH3854430.1"/>
    </source>
</evidence>
<dbReference type="EMBL" id="JAIWYP010000003">
    <property type="protein sequence ID" value="KAH3854430.1"/>
    <property type="molecule type" value="Genomic_DNA"/>
</dbReference>
<feature type="chain" id="PRO_5038976499" evidence="2">
    <location>
        <begin position="16"/>
        <end position="203"/>
    </location>
</feature>
<dbReference type="AlphaFoldDB" id="A0A9D4R5X9"/>
<dbReference type="Proteomes" id="UP000828390">
    <property type="component" value="Unassembled WGS sequence"/>
</dbReference>
<comment type="caution">
    <text evidence="3">The sequence shown here is derived from an EMBL/GenBank/DDBJ whole genome shotgun (WGS) entry which is preliminary data.</text>
</comment>
<reference evidence="3" key="2">
    <citation type="submission" date="2020-11" db="EMBL/GenBank/DDBJ databases">
        <authorList>
            <person name="McCartney M.A."/>
            <person name="Auch B."/>
            <person name="Kono T."/>
            <person name="Mallez S."/>
            <person name="Becker A."/>
            <person name="Gohl D.M."/>
            <person name="Silverstein K.A.T."/>
            <person name="Koren S."/>
            <person name="Bechman K.B."/>
            <person name="Herman A."/>
            <person name="Abrahante J.E."/>
            <person name="Garbe J."/>
        </authorList>
    </citation>
    <scope>NUCLEOTIDE SEQUENCE</scope>
    <source>
        <strain evidence="3">Duluth1</strain>
        <tissue evidence="3">Whole animal</tissue>
    </source>
</reference>
<keyword evidence="4" id="KW-1185">Reference proteome</keyword>
<gene>
    <name evidence="3" type="ORF">DPMN_096972</name>
</gene>
<protein>
    <submittedName>
        <fullName evidence="3">Uncharacterized protein</fullName>
    </submittedName>
</protein>
<proteinExistence type="predicted"/>
<sequence length="203" mass="21710">MRLLLLIQYVQPLLLIQYVQLPAPSSDTIRAGNAPPSSDTIRAGNAPPSSDTIRAGNAPPSSDTIRAGNAPPSSDTIRAGNAPPSSDTIRAGNAPPSSDTIRAGNAPPSSDTIRAVLVNQLTHNKCDARGLSLDCSLSARVLRTLYLHVLGANTTRYNYVYLPYLGYIVHVSILKIVPEPTMTNQAPLSLMNRLKKPSLQYLT</sequence>
<evidence type="ECO:0000256" key="1">
    <source>
        <dbReference type="SAM" id="MobiDB-lite"/>
    </source>
</evidence>
<name>A0A9D4R5X9_DREPO</name>
<evidence type="ECO:0000256" key="2">
    <source>
        <dbReference type="SAM" id="SignalP"/>
    </source>
</evidence>
<feature type="signal peptide" evidence="2">
    <location>
        <begin position="1"/>
        <end position="15"/>
    </location>
</feature>
<accession>A0A9D4R5X9</accession>
<evidence type="ECO:0000313" key="4">
    <source>
        <dbReference type="Proteomes" id="UP000828390"/>
    </source>
</evidence>
<feature type="region of interest" description="Disordered" evidence="1">
    <location>
        <begin position="29"/>
        <end position="108"/>
    </location>
</feature>
<organism evidence="3 4">
    <name type="scientific">Dreissena polymorpha</name>
    <name type="common">Zebra mussel</name>
    <name type="synonym">Mytilus polymorpha</name>
    <dbReference type="NCBI Taxonomy" id="45954"/>
    <lineage>
        <taxon>Eukaryota</taxon>
        <taxon>Metazoa</taxon>
        <taxon>Spiralia</taxon>
        <taxon>Lophotrochozoa</taxon>
        <taxon>Mollusca</taxon>
        <taxon>Bivalvia</taxon>
        <taxon>Autobranchia</taxon>
        <taxon>Heteroconchia</taxon>
        <taxon>Euheterodonta</taxon>
        <taxon>Imparidentia</taxon>
        <taxon>Neoheterodontei</taxon>
        <taxon>Myida</taxon>
        <taxon>Dreissenoidea</taxon>
        <taxon>Dreissenidae</taxon>
        <taxon>Dreissena</taxon>
    </lineage>
</organism>
<reference evidence="3" key="1">
    <citation type="journal article" date="2019" name="bioRxiv">
        <title>The Genome of the Zebra Mussel, Dreissena polymorpha: A Resource for Invasive Species Research.</title>
        <authorList>
            <person name="McCartney M.A."/>
            <person name="Auch B."/>
            <person name="Kono T."/>
            <person name="Mallez S."/>
            <person name="Zhang Y."/>
            <person name="Obille A."/>
            <person name="Becker A."/>
            <person name="Abrahante J.E."/>
            <person name="Garbe J."/>
            <person name="Badalamenti J.P."/>
            <person name="Herman A."/>
            <person name="Mangelson H."/>
            <person name="Liachko I."/>
            <person name="Sullivan S."/>
            <person name="Sone E.D."/>
            <person name="Koren S."/>
            <person name="Silverstein K.A.T."/>
            <person name="Beckman K.B."/>
            <person name="Gohl D.M."/>
        </authorList>
    </citation>
    <scope>NUCLEOTIDE SEQUENCE</scope>
    <source>
        <strain evidence="3">Duluth1</strain>
        <tissue evidence="3">Whole animal</tissue>
    </source>
</reference>